<dbReference type="Pfam" id="PF00254">
    <property type="entry name" value="FKBP_C"/>
    <property type="match status" value="2"/>
</dbReference>
<dbReference type="FunFam" id="1.25.40.10:FF:000008">
    <property type="entry name" value="Peptidylprolyl isomerase"/>
    <property type="match status" value="1"/>
</dbReference>
<feature type="compositionally biased region" description="Polar residues" evidence="9">
    <location>
        <begin position="32"/>
        <end position="66"/>
    </location>
</feature>
<dbReference type="InterPro" id="IPR050754">
    <property type="entry name" value="FKBP4/5/8-like"/>
</dbReference>
<evidence type="ECO:0000256" key="8">
    <source>
        <dbReference type="PROSITE-ProRule" id="PRU00339"/>
    </source>
</evidence>
<organism evidence="11 12">
    <name type="scientific">Araneus ventricosus</name>
    <name type="common">Orbweaver spider</name>
    <name type="synonym">Epeira ventricosa</name>
    <dbReference type="NCBI Taxonomy" id="182803"/>
    <lineage>
        <taxon>Eukaryota</taxon>
        <taxon>Metazoa</taxon>
        <taxon>Ecdysozoa</taxon>
        <taxon>Arthropoda</taxon>
        <taxon>Chelicerata</taxon>
        <taxon>Arachnida</taxon>
        <taxon>Araneae</taxon>
        <taxon>Araneomorphae</taxon>
        <taxon>Entelegynae</taxon>
        <taxon>Araneoidea</taxon>
        <taxon>Araneidae</taxon>
        <taxon>Araneus</taxon>
    </lineage>
</organism>
<comment type="caution">
    <text evidence="11">The sequence shown here is derived from an EMBL/GenBank/DDBJ whole genome shotgun (WGS) entry which is preliminary data.</text>
</comment>
<evidence type="ECO:0000313" key="12">
    <source>
        <dbReference type="Proteomes" id="UP000499080"/>
    </source>
</evidence>
<feature type="repeat" description="TPR" evidence="8">
    <location>
        <begin position="373"/>
        <end position="406"/>
    </location>
</feature>
<evidence type="ECO:0000259" key="10">
    <source>
        <dbReference type="PROSITE" id="PS50059"/>
    </source>
</evidence>
<dbReference type="AlphaFoldDB" id="A0A4Y2PQM5"/>
<dbReference type="InterPro" id="IPR046357">
    <property type="entry name" value="PPIase_dom_sf"/>
</dbReference>
<gene>
    <name evidence="11" type="primary">FKBP4_0</name>
    <name evidence="11" type="ORF">AVEN_146350_1</name>
</gene>
<accession>A0A4Y2PQM5</accession>
<dbReference type="Gene3D" id="1.25.40.10">
    <property type="entry name" value="Tetratricopeptide repeat domain"/>
    <property type="match status" value="1"/>
</dbReference>
<feature type="domain" description="PPIase FKBP-type" evidence="10">
    <location>
        <begin position="104"/>
        <end position="193"/>
    </location>
</feature>
<dbReference type="InterPro" id="IPR019734">
    <property type="entry name" value="TPR_rpt"/>
</dbReference>
<dbReference type="InterPro" id="IPR011990">
    <property type="entry name" value="TPR-like_helical_dom_sf"/>
</dbReference>
<feature type="repeat" description="TPR" evidence="8">
    <location>
        <begin position="407"/>
        <end position="440"/>
    </location>
</feature>
<reference evidence="11 12" key="1">
    <citation type="journal article" date="2019" name="Sci. Rep.">
        <title>Orb-weaving spider Araneus ventricosus genome elucidates the spidroin gene catalogue.</title>
        <authorList>
            <person name="Kono N."/>
            <person name="Nakamura H."/>
            <person name="Ohtoshi R."/>
            <person name="Moran D.A.P."/>
            <person name="Shinohara A."/>
            <person name="Yoshida Y."/>
            <person name="Fujiwara M."/>
            <person name="Mori M."/>
            <person name="Tomita M."/>
            <person name="Arakawa K."/>
        </authorList>
    </citation>
    <scope>NUCLEOTIDE SEQUENCE [LARGE SCALE GENOMIC DNA]</scope>
</reference>
<dbReference type="Gene3D" id="3.10.50.40">
    <property type="match status" value="2"/>
</dbReference>
<dbReference type="Proteomes" id="UP000499080">
    <property type="component" value="Unassembled WGS sequence"/>
</dbReference>
<dbReference type="SUPFAM" id="SSF54534">
    <property type="entry name" value="FKBP-like"/>
    <property type="match status" value="2"/>
</dbReference>
<keyword evidence="6 7" id="KW-0413">Isomerase</keyword>
<name>A0A4Y2PQM5_ARAVE</name>
<dbReference type="InterPro" id="IPR001179">
    <property type="entry name" value="PPIase_FKBP_dom"/>
</dbReference>
<keyword evidence="5 7" id="KW-0697">Rotamase</keyword>
<proteinExistence type="predicted"/>
<dbReference type="SMART" id="SM00028">
    <property type="entry name" value="TPR"/>
    <property type="match status" value="2"/>
</dbReference>
<evidence type="ECO:0000256" key="3">
    <source>
        <dbReference type="ARBA" id="ARBA00022737"/>
    </source>
</evidence>
<feature type="region of interest" description="Disordered" evidence="9">
    <location>
        <begin position="1"/>
        <end position="72"/>
    </location>
</feature>
<keyword evidence="12" id="KW-1185">Reference proteome</keyword>
<keyword evidence="3" id="KW-0677">Repeat</keyword>
<dbReference type="Pfam" id="PF00515">
    <property type="entry name" value="TPR_1"/>
    <property type="match status" value="1"/>
</dbReference>
<protein>
    <recommendedName>
        <fullName evidence="2 7">peptidylprolyl isomerase</fullName>
        <ecNumber evidence="2 7">5.2.1.8</ecNumber>
    </recommendedName>
</protein>
<dbReference type="PROSITE" id="PS50293">
    <property type="entry name" value="TPR_REGION"/>
    <property type="match status" value="1"/>
</dbReference>
<dbReference type="EMBL" id="BGPR01011767">
    <property type="protein sequence ID" value="GBN52860.1"/>
    <property type="molecule type" value="Genomic_DNA"/>
</dbReference>
<evidence type="ECO:0000256" key="5">
    <source>
        <dbReference type="ARBA" id="ARBA00023110"/>
    </source>
</evidence>
<evidence type="ECO:0000256" key="9">
    <source>
        <dbReference type="SAM" id="MobiDB-lite"/>
    </source>
</evidence>
<comment type="catalytic activity">
    <reaction evidence="1 7">
        <text>[protein]-peptidylproline (omega=180) = [protein]-peptidylproline (omega=0)</text>
        <dbReference type="Rhea" id="RHEA:16237"/>
        <dbReference type="Rhea" id="RHEA-COMP:10747"/>
        <dbReference type="Rhea" id="RHEA-COMP:10748"/>
        <dbReference type="ChEBI" id="CHEBI:83833"/>
        <dbReference type="ChEBI" id="CHEBI:83834"/>
        <dbReference type="EC" id="5.2.1.8"/>
    </reaction>
</comment>
<dbReference type="FunFam" id="3.10.50.40:FF:000013">
    <property type="entry name" value="Peptidylprolyl isomerase"/>
    <property type="match status" value="1"/>
</dbReference>
<dbReference type="EC" id="5.2.1.8" evidence="2 7"/>
<dbReference type="GO" id="GO:0003755">
    <property type="term" value="F:peptidyl-prolyl cis-trans isomerase activity"/>
    <property type="evidence" value="ECO:0007669"/>
    <property type="project" value="UniProtKB-KW"/>
</dbReference>
<feature type="compositionally biased region" description="Polar residues" evidence="9">
    <location>
        <begin position="1"/>
        <end position="15"/>
    </location>
</feature>
<sequence>MEGSTENSISSTGADTSVEAKYPTEENEVEDSNYSVDESEKSGSSNADESTSPDSESQNASEASDTPTKEENVLEMIDITPEESGEVMKQVVKPGEGDELPAFGDRVYVHYTGWLLNKEQKMFDSNRNDDKLEFNLGRGMVIKGWDLGVSTMKKGEVALFIIQPHYAYGDMGYPPAIPAHTPLLFEIELYEWKLDDISPKKDGSILRKVIDKGEGTTSPNEGSEVKVKLVGSFEDRIFEECEKEFILGEGCSVNVVEGIEHALYKFRLNEKSLIYVKSKYGFEKGSEEFNIPPDATITYEVTLLNFTKAKEVWEMNSDEKFEKSKVAKYKGVEFLKTGLCKAALRQFRWILACLEREPGVPPESQKERNAVLLSAYLNIALCLLKMENYVDAIKFCDKALEMDPENEKALYRRGQAKMFFNDCEEALEDFKKLRLLYPENKAANNATFICQEKIKKQKMKDKTVYNQMFEIFMKQDEERMKNMKTETGVWEGEGETAEEAEANKSEAQRMIERNNNFLRDANVIELSNTAC</sequence>
<evidence type="ECO:0000256" key="7">
    <source>
        <dbReference type="PROSITE-ProRule" id="PRU00277"/>
    </source>
</evidence>
<dbReference type="PROSITE" id="PS50005">
    <property type="entry name" value="TPR"/>
    <property type="match status" value="2"/>
</dbReference>
<evidence type="ECO:0000313" key="11">
    <source>
        <dbReference type="EMBL" id="GBN52860.1"/>
    </source>
</evidence>
<evidence type="ECO:0000256" key="4">
    <source>
        <dbReference type="ARBA" id="ARBA00022803"/>
    </source>
</evidence>
<dbReference type="PANTHER" id="PTHR46512:SF9">
    <property type="entry name" value="PEPTIDYLPROLYL ISOMERASE"/>
    <property type="match status" value="1"/>
</dbReference>
<dbReference type="OrthoDB" id="433738at2759"/>
<evidence type="ECO:0000256" key="2">
    <source>
        <dbReference type="ARBA" id="ARBA00013194"/>
    </source>
</evidence>
<dbReference type="SUPFAM" id="SSF48452">
    <property type="entry name" value="TPR-like"/>
    <property type="match status" value="1"/>
</dbReference>
<dbReference type="PANTHER" id="PTHR46512">
    <property type="entry name" value="PEPTIDYLPROLYL ISOMERASE"/>
    <property type="match status" value="1"/>
</dbReference>
<evidence type="ECO:0000256" key="1">
    <source>
        <dbReference type="ARBA" id="ARBA00000971"/>
    </source>
</evidence>
<evidence type="ECO:0000256" key="6">
    <source>
        <dbReference type="ARBA" id="ARBA00023235"/>
    </source>
</evidence>
<feature type="domain" description="PPIase FKBP-type" evidence="10">
    <location>
        <begin position="222"/>
        <end position="307"/>
    </location>
</feature>
<dbReference type="PROSITE" id="PS50059">
    <property type="entry name" value="FKBP_PPIASE"/>
    <property type="match status" value="2"/>
</dbReference>
<keyword evidence="4 8" id="KW-0802">TPR repeat</keyword>